<dbReference type="PROSITE" id="PS50850">
    <property type="entry name" value="MFS"/>
    <property type="match status" value="1"/>
</dbReference>
<protein>
    <recommendedName>
        <fullName evidence="9">Major facilitator superfamily (MFS) profile domain-containing protein</fullName>
    </recommendedName>
</protein>
<feature type="transmembrane region" description="Helical" evidence="8">
    <location>
        <begin position="121"/>
        <end position="142"/>
    </location>
</feature>
<evidence type="ECO:0000256" key="7">
    <source>
        <dbReference type="ARBA" id="ARBA00023136"/>
    </source>
</evidence>
<dbReference type="Pfam" id="PF00083">
    <property type="entry name" value="Sugar_tr"/>
    <property type="match status" value="1"/>
</dbReference>
<evidence type="ECO:0000256" key="2">
    <source>
        <dbReference type="ARBA" id="ARBA00022448"/>
    </source>
</evidence>
<keyword evidence="3" id="KW-1003">Cell membrane</keyword>
<feature type="transmembrane region" description="Helical" evidence="8">
    <location>
        <begin position="268"/>
        <end position="293"/>
    </location>
</feature>
<name>A0ABD0TJH0_LOXSC</name>
<reference evidence="10 11" key="1">
    <citation type="submission" date="2024-06" db="EMBL/GenBank/DDBJ databases">
        <title>A chromosome-level genome assembly of beet webworm, Loxostege sticticalis.</title>
        <authorList>
            <person name="Zhang Y."/>
        </authorList>
    </citation>
    <scope>NUCLEOTIDE SEQUENCE [LARGE SCALE GENOMIC DNA]</scope>
    <source>
        <strain evidence="10">AQ028</strain>
        <tissue evidence="10">Male pupae</tissue>
    </source>
</reference>
<dbReference type="InterPro" id="IPR020846">
    <property type="entry name" value="MFS_dom"/>
</dbReference>
<dbReference type="InterPro" id="IPR050549">
    <property type="entry name" value="MFS_Trehalose_Transporter"/>
</dbReference>
<keyword evidence="6 8" id="KW-1133">Transmembrane helix</keyword>
<dbReference type="PANTHER" id="PTHR48021">
    <property type="match status" value="1"/>
</dbReference>
<feature type="transmembrane region" description="Helical" evidence="8">
    <location>
        <begin position="69"/>
        <end position="88"/>
    </location>
</feature>
<evidence type="ECO:0000256" key="4">
    <source>
        <dbReference type="ARBA" id="ARBA00022597"/>
    </source>
</evidence>
<evidence type="ECO:0000256" key="3">
    <source>
        <dbReference type="ARBA" id="ARBA00022475"/>
    </source>
</evidence>
<evidence type="ECO:0000256" key="1">
    <source>
        <dbReference type="ARBA" id="ARBA00004651"/>
    </source>
</evidence>
<sequence length="478" mass="51876">MLLKKYTVSFSNTVKSGHTYMQWLITLLSSSTFLGYGFQTGWVSPMKKILQSDASPTGKALSDLEMSCVASTATLAAVIASPICMYLAESYGRKTAILTIMFVNALSWILKLVAIHISVLIIARVCSGFVLGGCYCLIPMYVREISQDSIKGKMVSLAILMQHFGVLAMYALGSYLEYYTSSWILLSISLVTLLLMILAPESPVFLVKKGKDDVASRTLATLRGLNIDDIDVQNEIDHMKNEDAYYKSVAEQMTFVAIYKNKAWRRGFILCQILTICVAFNGTFGIVTYAWSIMKEAGVSFSPELLSLMVPLLMMSSAIVSMACVEKTGRKLLLAGAYMLSAVSLACLASALLAQRSGAAVPGWVLVVTIAVTVSAYSAGVLPMPNVIMNDIFKFQIRAKLIGCIQVVIWGILSLQVIFFDLVSSALGLHSVFYVCAGVNLLGAVVVLAFVPETKGRTTDQIETILARKSDSAAINSS</sequence>
<feature type="transmembrane region" description="Helical" evidence="8">
    <location>
        <begin position="154"/>
        <end position="172"/>
    </location>
</feature>
<feature type="transmembrane region" description="Helical" evidence="8">
    <location>
        <begin position="178"/>
        <end position="199"/>
    </location>
</feature>
<gene>
    <name evidence="10" type="ORF">ABMA28_013757</name>
</gene>
<dbReference type="Proteomes" id="UP001549921">
    <property type="component" value="Unassembled WGS sequence"/>
</dbReference>
<feature type="transmembrane region" description="Helical" evidence="8">
    <location>
        <begin position="332"/>
        <end position="353"/>
    </location>
</feature>
<keyword evidence="7 8" id="KW-0472">Membrane</keyword>
<dbReference type="PANTHER" id="PTHR48021:SF33">
    <property type="entry name" value="AT22075P-RELATED"/>
    <property type="match status" value="1"/>
</dbReference>
<evidence type="ECO:0000259" key="9">
    <source>
        <dbReference type="PROSITE" id="PS50850"/>
    </source>
</evidence>
<feature type="transmembrane region" description="Helical" evidence="8">
    <location>
        <begin position="305"/>
        <end position="325"/>
    </location>
</feature>
<dbReference type="GO" id="GO:0005886">
    <property type="term" value="C:plasma membrane"/>
    <property type="evidence" value="ECO:0007669"/>
    <property type="project" value="UniProtKB-SubCell"/>
</dbReference>
<evidence type="ECO:0000313" key="10">
    <source>
        <dbReference type="EMBL" id="KAL0849478.1"/>
    </source>
</evidence>
<feature type="transmembrane region" description="Helical" evidence="8">
    <location>
        <begin position="359"/>
        <end position="380"/>
    </location>
</feature>
<organism evidence="10 11">
    <name type="scientific">Loxostege sticticalis</name>
    <name type="common">Beet webworm moth</name>
    <dbReference type="NCBI Taxonomy" id="481309"/>
    <lineage>
        <taxon>Eukaryota</taxon>
        <taxon>Metazoa</taxon>
        <taxon>Ecdysozoa</taxon>
        <taxon>Arthropoda</taxon>
        <taxon>Hexapoda</taxon>
        <taxon>Insecta</taxon>
        <taxon>Pterygota</taxon>
        <taxon>Neoptera</taxon>
        <taxon>Endopterygota</taxon>
        <taxon>Lepidoptera</taxon>
        <taxon>Glossata</taxon>
        <taxon>Ditrysia</taxon>
        <taxon>Pyraloidea</taxon>
        <taxon>Crambidae</taxon>
        <taxon>Pyraustinae</taxon>
        <taxon>Loxostege</taxon>
    </lineage>
</organism>
<feature type="transmembrane region" description="Helical" evidence="8">
    <location>
        <begin position="432"/>
        <end position="451"/>
    </location>
</feature>
<proteinExistence type="predicted"/>
<dbReference type="EMBL" id="JBEDNZ010000004">
    <property type="protein sequence ID" value="KAL0849478.1"/>
    <property type="molecule type" value="Genomic_DNA"/>
</dbReference>
<feature type="transmembrane region" description="Helical" evidence="8">
    <location>
        <begin position="95"/>
        <end position="115"/>
    </location>
</feature>
<comment type="subcellular location">
    <subcellularLocation>
        <location evidence="1">Cell membrane</location>
        <topology evidence="1">Multi-pass membrane protein</topology>
    </subcellularLocation>
</comment>
<dbReference type="InterPro" id="IPR005828">
    <property type="entry name" value="MFS_sugar_transport-like"/>
</dbReference>
<feature type="transmembrane region" description="Helical" evidence="8">
    <location>
        <begin position="20"/>
        <end position="38"/>
    </location>
</feature>
<dbReference type="InterPro" id="IPR036259">
    <property type="entry name" value="MFS_trans_sf"/>
</dbReference>
<accession>A0ABD0TJH0</accession>
<evidence type="ECO:0000256" key="6">
    <source>
        <dbReference type="ARBA" id="ARBA00022989"/>
    </source>
</evidence>
<dbReference type="FunFam" id="1.20.1250.20:FF:000218">
    <property type="entry name" value="facilitated trehalose transporter Tret1"/>
    <property type="match status" value="1"/>
</dbReference>
<keyword evidence="5 8" id="KW-0812">Transmembrane</keyword>
<feature type="domain" description="Major facilitator superfamily (MFS) profile" evidence="9">
    <location>
        <begin position="25"/>
        <end position="455"/>
    </location>
</feature>
<keyword evidence="2" id="KW-0813">Transport</keyword>
<evidence type="ECO:0000256" key="5">
    <source>
        <dbReference type="ARBA" id="ARBA00022692"/>
    </source>
</evidence>
<keyword evidence="4" id="KW-0762">Sugar transport</keyword>
<dbReference type="AlphaFoldDB" id="A0ABD0TJH0"/>
<feature type="transmembrane region" description="Helical" evidence="8">
    <location>
        <begin position="401"/>
        <end position="420"/>
    </location>
</feature>
<evidence type="ECO:0000256" key="8">
    <source>
        <dbReference type="SAM" id="Phobius"/>
    </source>
</evidence>
<dbReference type="Gene3D" id="1.20.1250.20">
    <property type="entry name" value="MFS general substrate transporter like domains"/>
    <property type="match status" value="1"/>
</dbReference>
<comment type="caution">
    <text evidence="10">The sequence shown here is derived from an EMBL/GenBank/DDBJ whole genome shotgun (WGS) entry which is preliminary data.</text>
</comment>
<evidence type="ECO:0000313" key="11">
    <source>
        <dbReference type="Proteomes" id="UP001549921"/>
    </source>
</evidence>
<dbReference type="SUPFAM" id="SSF103473">
    <property type="entry name" value="MFS general substrate transporter"/>
    <property type="match status" value="1"/>
</dbReference>